<feature type="transmembrane region" description="Helical" evidence="10">
    <location>
        <begin position="728"/>
        <end position="745"/>
    </location>
</feature>
<evidence type="ECO:0000259" key="11">
    <source>
        <dbReference type="PROSITE" id="PS50893"/>
    </source>
</evidence>
<dbReference type="FunFam" id="3.40.50.300:FF:003632">
    <property type="entry name" value="ABC multidrug transporter (Eurofung)"/>
    <property type="match status" value="1"/>
</dbReference>
<dbReference type="InterPro" id="IPR013525">
    <property type="entry name" value="ABC2_TM"/>
</dbReference>
<feature type="domain" description="ABC transporter" evidence="11">
    <location>
        <begin position="807"/>
        <end position="1049"/>
    </location>
</feature>
<gene>
    <name evidence="12" type="ORF">BDU57DRAFT_557459</name>
</gene>
<evidence type="ECO:0000256" key="7">
    <source>
        <dbReference type="ARBA" id="ARBA00022989"/>
    </source>
</evidence>
<dbReference type="InterPro" id="IPR003439">
    <property type="entry name" value="ABC_transporter-like_ATP-bd"/>
</dbReference>
<feature type="transmembrane region" description="Helical" evidence="10">
    <location>
        <begin position="1146"/>
        <end position="1165"/>
    </location>
</feature>
<dbReference type="CDD" id="cd03233">
    <property type="entry name" value="ABCG_PDR_domain1"/>
    <property type="match status" value="1"/>
</dbReference>
<feature type="transmembrane region" description="Helical" evidence="10">
    <location>
        <begin position="479"/>
        <end position="499"/>
    </location>
</feature>
<dbReference type="GO" id="GO:0016020">
    <property type="term" value="C:membrane"/>
    <property type="evidence" value="ECO:0007669"/>
    <property type="project" value="UniProtKB-SubCell"/>
</dbReference>
<keyword evidence="8 10" id="KW-0472">Membrane</keyword>
<comment type="similarity">
    <text evidence="2">Belongs to the ABC transporter superfamily. ABCG family. PDR (TC 3.A.1.205) subfamily.</text>
</comment>
<feature type="region of interest" description="Disordered" evidence="9">
    <location>
        <begin position="1"/>
        <end position="58"/>
    </location>
</feature>
<feature type="transmembrane region" description="Helical" evidence="10">
    <location>
        <begin position="1265"/>
        <end position="1287"/>
    </location>
</feature>
<dbReference type="PROSITE" id="PS00211">
    <property type="entry name" value="ABC_TRANSPORTER_1"/>
    <property type="match status" value="1"/>
</dbReference>
<evidence type="ECO:0000256" key="2">
    <source>
        <dbReference type="ARBA" id="ARBA00006012"/>
    </source>
</evidence>
<feature type="transmembrane region" description="Helical" evidence="10">
    <location>
        <begin position="620"/>
        <end position="642"/>
    </location>
</feature>
<feature type="transmembrane region" description="Helical" evidence="10">
    <location>
        <begin position="1294"/>
        <end position="1314"/>
    </location>
</feature>
<dbReference type="SMART" id="SM00382">
    <property type="entry name" value="AAA"/>
    <property type="match status" value="2"/>
</dbReference>
<protein>
    <submittedName>
        <fullName evidence="12">ABC-2 type transporter-domain-containing protein</fullName>
    </submittedName>
</protein>
<feature type="compositionally biased region" description="Polar residues" evidence="9">
    <location>
        <begin position="36"/>
        <end position="48"/>
    </location>
</feature>
<feature type="transmembrane region" description="Helical" evidence="10">
    <location>
        <begin position="511"/>
        <end position="533"/>
    </location>
</feature>
<reference evidence="12" key="1">
    <citation type="journal article" date="2020" name="Stud. Mycol.">
        <title>101 Dothideomycetes genomes: a test case for predicting lifestyles and emergence of pathogens.</title>
        <authorList>
            <person name="Haridas S."/>
            <person name="Albert R."/>
            <person name="Binder M."/>
            <person name="Bloem J."/>
            <person name="Labutti K."/>
            <person name="Salamov A."/>
            <person name="Andreopoulos B."/>
            <person name="Baker S."/>
            <person name="Barry K."/>
            <person name="Bills G."/>
            <person name="Bluhm B."/>
            <person name="Cannon C."/>
            <person name="Castanera R."/>
            <person name="Culley D."/>
            <person name="Daum C."/>
            <person name="Ezra D."/>
            <person name="Gonzalez J."/>
            <person name="Henrissat B."/>
            <person name="Kuo A."/>
            <person name="Liang C."/>
            <person name="Lipzen A."/>
            <person name="Lutzoni F."/>
            <person name="Magnuson J."/>
            <person name="Mondo S."/>
            <person name="Nolan M."/>
            <person name="Ohm R."/>
            <person name="Pangilinan J."/>
            <person name="Park H.-J."/>
            <person name="Ramirez L."/>
            <person name="Alfaro M."/>
            <person name="Sun H."/>
            <person name="Tritt A."/>
            <person name="Yoshinaga Y."/>
            <person name="Zwiers L.-H."/>
            <person name="Turgeon B."/>
            <person name="Goodwin S."/>
            <person name="Spatafora J."/>
            <person name="Crous P."/>
            <person name="Grigoriev I."/>
        </authorList>
    </citation>
    <scope>NUCLEOTIDE SEQUENCE</scope>
    <source>
        <strain evidence="12">HMLAC05119</strain>
    </source>
</reference>
<keyword evidence="5" id="KW-0547">Nucleotide-binding</keyword>
<name>A0A6A5QI63_AMPQU</name>
<dbReference type="Pfam" id="PF19055">
    <property type="entry name" value="ABC2_membrane_7"/>
    <property type="match status" value="1"/>
</dbReference>
<evidence type="ECO:0000256" key="8">
    <source>
        <dbReference type="ARBA" id="ARBA00023136"/>
    </source>
</evidence>
<dbReference type="PANTHER" id="PTHR19241">
    <property type="entry name" value="ATP-BINDING CASSETTE TRANSPORTER"/>
    <property type="match status" value="1"/>
</dbReference>
<dbReference type="PROSITE" id="PS50893">
    <property type="entry name" value="ABC_TRANSPORTER_2"/>
    <property type="match status" value="2"/>
</dbReference>
<dbReference type="GO" id="GO:0016887">
    <property type="term" value="F:ATP hydrolysis activity"/>
    <property type="evidence" value="ECO:0007669"/>
    <property type="project" value="InterPro"/>
</dbReference>
<dbReference type="InterPro" id="IPR003593">
    <property type="entry name" value="AAA+_ATPase"/>
</dbReference>
<evidence type="ECO:0000313" key="13">
    <source>
        <dbReference type="Proteomes" id="UP000800096"/>
    </source>
</evidence>
<feature type="transmembrane region" description="Helical" evidence="10">
    <location>
        <begin position="588"/>
        <end position="608"/>
    </location>
</feature>
<dbReference type="CDD" id="cd03232">
    <property type="entry name" value="ABCG_PDR_domain2"/>
    <property type="match status" value="1"/>
</dbReference>
<dbReference type="OrthoDB" id="245989at2759"/>
<keyword evidence="6" id="KW-0067">ATP-binding</keyword>
<evidence type="ECO:0000256" key="3">
    <source>
        <dbReference type="ARBA" id="ARBA00022448"/>
    </source>
</evidence>
<evidence type="ECO:0000256" key="9">
    <source>
        <dbReference type="SAM" id="MobiDB-lite"/>
    </source>
</evidence>
<keyword evidence="13" id="KW-1185">Reference proteome</keyword>
<dbReference type="EMBL" id="ML979136">
    <property type="protein sequence ID" value="KAF1915275.1"/>
    <property type="molecule type" value="Genomic_DNA"/>
</dbReference>
<dbReference type="InterPro" id="IPR027417">
    <property type="entry name" value="P-loop_NTPase"/>
</dbReference>
<evidence type="ECO:0000256" key="1">
    <source>
        <dbReference type="ARBA" id="ARBA00004141"/>
    </source>
</evidence>
<evidence type="ECO:0000256" key="4">
    <source>
        <dbReference type="ARBA" id="ARBA00022692"/>
    </source>
</evidence>
<dbReference type="InterPro" id="IPR043926">
    <property type="entry name" value="ABCG_dom"/>
</dbReference>
<dbReference type="Pfam" id="PF06422">
    <property type="entry name" value="PDR_CDR"/>
    <property type="match status" value="1"/>
</dbReference>
<evidence type="ECO:0000256" key="5">
    <source>
        <dbReference type="ARBA" id="ARBA00022741"/>
    </source>
</evidence>
<evidence type="ECO:0000256" key="6">
    <source>
        <dbReference type="ARBA" id="ARBA00022840"/>
    </source>
</evidence>
<feature type="transmembrane region" description="Helical" evidence="10">
    <location>
        <begin position="1221"/>
        <end position="1245"/>
    </location>
</feature>
<dbReference type="InterPro" id="IPR034001">
    <property type="entry name" value="ABCG_PDR_1"/>
</dbReference>
<keyword evidence="7 10" id="KW-1133">Transmembrane helix</keyword>
<dbReference type="Pfam" id="PF14510">
    <property type="entry name" value="ABC_trans_N"/>
    <property type="match status" value="1"/>
</dbReference>
<dbReference type="GO" id="GO:0005524">
    <property type="term" value="F:ATP binding"/>
    <property type="evidence" value="ECO:0007669"/>
    <property type="project" value="UniProtKB-KW"/>
</dbReference>
<keyword evidence="3" id="KW-0813">Transport</keyword>
<accession>A0A6A5QI63</accession>
<comment type="subcellular location">
    <subcellularLocation>
        <location evidence="1">Membrane</location>
        <topology evidence="1">Multi-pass membrane protein</topology>
    </subcellularLocation>
</comment>
<feature type="region of interest" description="Disordered" evidence="9">
    <location>
        <begin position="772"/>
        <end position="795"/>
    </location>
</feature>
<dbReference type="FunFam" id="3.40.50.300:FF:000054">
    <property type="entry name" value="ABC multidrug transporter atrF"/>
    <property type="match status" value="1"/>
</dbReference>
<feature type="domain" description="ABC transporter" evidence="11">
    <location>
        <begin position="116"/>
        <end position="366"/>
    </location>
</feature>
<sequence length="1449" mass="162862">MEQAKVESSSSSNSGDFDETRSEKQQNDEIADLARSYTTESSQHNFGSPFNAPQGGRLDPMSDQFQAKSWARAFYNLRYSSDEALPRVAGVAFRNLNVWGKGSPTDFQSTVGNKILKLPSLFGSGNQKIDILYNLDGLLLPREQLCVLGPPGSGCSTLLKTIAGETHGLQVSPESYLNYQGIPLKEMSTTFKGEAIYTAEVDAHFPQLSVGDTLHFAALARAPRKVPGGVSRTRYASHLRDVIMTMFGISHTMNTKVGDDFVRGVSGGERKRVTIAEASLSFAPLQCWDNSTRGLDSANAVEFCKTLRTQCDVFDATTCVAIYQAPQAAYEIFDKVTVLYEGRQIFFGPASDARSYFERLGFECPASQTTPDFLTSMTSASERRIRPGHENTTPRTSDDFAQCWRESPERQALLQDIEQYCQDHPLGGRDHEHFHEARKLEKSKNLRQKSPYTLSYWGQVKLCMWREVQRLKNDPSVPLTMLFINLIEALIIASIFYKLPMNTASFFGRGGLLFMMVLLNAFGSMLEIMSLYAKRKIVEKHNRYALYHPSAEALSSMIVDMPYKITNSTIVNSTLYFMANLRREPGPFFFFLLLAFTMMLSMSMFFRLFASMTKTIEQALAPSSIILLLLVMYTGFAIPVRYMKGWASWVRWLNPVSYGFESVMVNEFHGQDFACSQFIPSGASYVNIEPEQRACAVQGSRPGTEFVAGTAYVETAFQYYFSNRWRNYSIILVITLVLFVAHLVMSEVVASERSKGEVLVYRRSTMKLKSKRVNADEEAGSASAHGGEKFDHGQETENNVQKQVSIFHWKKVNYEIQVKGETRTILDAVDGWIKPGTLTALMGVSGAGKTTLLDVLANRTTMGVISGDMFVDGRQRDESFQRKTGYVMQQDIHLQTSTVREALEFSALLRQPTEYGREERLAYVDHVIRLLDMKHYADAVVGVPGSGLNVEQRKRLTIGVELAARPKLLMFLDEPTSGLDSQTSWSICDLMEKLTRNDQAILCTVHQPSSLLFQRFDRLLLLAKGGRTVYFGDIGRDSKVLLDYFARNGAPECPAGTNPAEYMLEAIGAAPGTDTSIDWPAVWRQSAEYASVQEELNNLRGLANQPSAATESTQESHQAFAAPLTTQLRAVALRCAQQYWRTPSYIYSKIILTVGCSLLIGLSFINGENSMQGLQNQMFGVFIFLFIVIQLLYQIMPLFISQRTLYEARERQSKTYAWQAFVLSNIAIEMAWNAFMAIFCFIVWYYPVGFYRNAEFTDSVHMRGFHTVLLIITCFLFASSLAHMLIAGSPSEEIAGAFATVLSIMLYAFCGILAGPNALPRFWIFMYRINPFTYLVSSFLATTLGKAPAFCDDTEFQTFFAPSNQSCSEYLSTYITANGGFLRDPQAQSECHFCQIDSTDQFLLRVNSSWDTRWRDFGLLWVYIGANVAGAIFFYWLCRVPKSRKSKKT</sequence>
<dbReference type="GO" id="GO:0140359">
    <property type="term" value="F:ABC-type transporter activity"/>
    <property type="evidence" value="ECO:0007669"/>
    <property type="project" value="InterPro"/>
</dbReference>
<feature type="region of interest" description="Disordered" evidence="9">
    <location>
        <begin position="378"/>
        <end position="398"/>
    </location>
</feature>
<feature type="transmembrane region" description="Helical" evidence="10">
    <location>
        <begin position="1177"/>
        <end position="1200"/>
    </location>
</feature>
<dbReference type="Gene3D" id="3.40.50.300">
    <property type="entry name" value="P-loop containing nucleotide triphosphate hydrolases"/>
    <property type="match status" value="2"/>
</dbReference>
<dbReference type="InterPro" id="IPR029481">
    <property type="entry name" value="ABC_trans_N"/>
</dbReference>
<keyword evidence="4 10" id="KW-0812">Transmembrane</keyword>
<feature type="transmembrane region" description="Helical" evidence="10">
    <location>
        <begin position="1418"/>
        <end position="1438"/>
    </location>
</feature>
<evidence type="ECO:0000313" key="12">
    <source>
        <dbReference type="EMBL" id="KAF1915275.1"/>
    </source>
</evidence>
<proteinExistence type="inferred from homology"/>
<dbReference type="Proteomes" id="UP000800096">
    <property type="component" value="Unassembled WGS sequence"/>
</dbReference>
<feature type="compositionally biased region" description="Basic and acidic residues" evidence="9">
    <location>
        <begin position="786"/>
        <end position="795"/>
    </location>
</feature>
<dbReference type="Pfam" id="PF00005">
    <property type="entry name" value="ABC_tran"/>
    <property type="match status" value="2"/>
</dbReference>
<organism evidence="12 13">
    <name type="scientific">Ampelomyces quisqualis</name>
    <name type="common">Powdery mildew agent</name>
    <dbReference type="NCBI Taxonomy" id="50730"/>
    <lineage>
        <taxon>Eukaryota</taxon>
        <taxon>Fungi</taxon>
        <taxon>Dikarya</taxon>
        <taxon>Ascomycota</taxon>
        <taxon>Pezizomycotina</taxon>
        <taxon>Dothideomycetes</taxon>
        <taxon>Pleosporomycetidae</taxon>
        <taxon>Pleosporales</taxon>
        <taxon>Pleosporineae</taxon>
        <taxon>Phaeosphaeriaceae</taxon>
        <taxon>Ampelomyces</taxon>
    </lineage>
</organism>
<dbReference type="SUPFAM" id="SSF52540">
    <property type="entry name" value="P-loop containing nucleoside triphosphate hydrolases"/>
    <property type="match status" value="2"/>
</dbReference>
<dbReference type="InterPro" id="IPR017871">
    <property type="entry name" value="ABC_transporter-like_CS"/>
</dbReference>
<dbReference type="Pfam" id="PF01061">
    <property type="entry name" value="ABC2_membrane"/>
    <property type="match status" value="2"/>
</dbReference>
<dbReference type="InterPro" id="IPR010929">
    <property type="entry name" value="PDR_CDR_ABC"/>
</dbReference>
<evidence type="ECO:0000256" key="10">
    <source>
        <dbReference type="SAM" id="Phobius"/>
    </source>
</evidence>
<feature type="compositionally biased region" description="Basic and acidic residues" evidence="9">
    <location>
        <begin position="18"/>
        <end position="27"/>
    </location>
</feature>
<dbReference type="InterPro" id="IPR034003">
    <property type="entry name" value="ABCG_PDR_2"/>
</dbReference>